<evidence type="ECO:0000313" key="2">
    <source>
        <dbReference type="Proteomes" id="UP001153331"/>
    </source>
</evidence>
<organism evidence="1 2">
    <name type="scientific">Boeremia exigua</name>
    <dbReference type="NCBI Taxonomy" id="749465"/>
    <lineage>
        <taxon>Eukaryota</taxon>
        <taxon>Fungi</taxon>
        <taxon>Dikarya</taxon>
        <taxon>Ascomycota</taxon>
        <taxon>Pezizomycotina</taxon>
        <taxon>Dothideomycetes</taxon>
        <taxon>Pleosporomycetidae</taxon>
        <taxon>Pleosporales</taxon>
        <taxon>Pleosporineae</taxon>
        <taxon>Didymellaceae</taxon>
        <taxon>Boeremia</taxon>
    </lineage>
</organism>
<dbReference type="Proteomes" id="UP001153331">
    <property type="component" value="Unassembled WGS sequence"/>
</dbReference>
<dbReference type="EMBL" id="JAPHNI010000552">
    <property type="protein sequence ID" value="KAJ8109945.1"/>
    <property type="molecule type" value="Genomic_DNA"/>
</dbReference>
<reference evidence="1" key="1">
    <citation type="submission" date="2022-11" db="EMBL/GenBank/DDBJ databases">
        <title>Genome Sequence of Boeremia exigua.</title>
        <authorList>
            <person name="Buettner E."/>
        </authorList>
    </citation>
    <scope>NUCLEOTIDE SEQUENCE</scope>
    <source>
        <strain evidence="1">CU02</strain>
    </source>
</reference>
<evidence type="ECO:0000313" key="1">
    <source>
        <dbReference type="EMBL" id="KAJ8109945.1"/>
    </source>
</evidence>
<comment type="caution">
    <text evidence="1">The sequence shown here is derived from an EMBL/GenBank/DDBJ whole genome shotgun (WGS) entry which is preliminary data.</text>
</comment>
<accession>A0ACC2I3S8</accession>
<protein>
    <submittedName>
        <fullName evidence="1">Uncharacterized protein</fullName>
    </submittedName>
</protein>
<keyword evidence="2" id="KW-1185">Reference proteome</keyword>
<name>A0ACC2I3S8_9PLEO</name>
<sequence length="102" mass="11644">MLCSRPKILIGKHHPAIWGLTPTPLLKVRTAARRNRRWPGLESWTLVNTSQVLTVEEEGVLYVSRYSNLLAGSRLQISPPRPRRVRSALRDDERGFDVQQSS</sequence>
<proteinExistence type="predicted"/>
<gene>
    <name evidence="1" type="ORF">OPT61_g7081</name>
</gene>